<evidence type="ECO:0000256" key="7">
    <source>
        <dbReference type="RuleBase" id="RU000477"/>
    </source>
</evidence>
<feature type="transmembrane region" description="Helical" evidence="8">
    <location>
        <begin position="34"/>
        <end position="62"/>
    </location>
</feature>
<feature type="transmembrane region" description="Helical" evidence="8">
    <location>
        <begin position="6"/>
        <end position="27"/>
    </location>
</feature>
<dbReference type="PROSITE" id="PS00221">
    <property type="entry name" value="MIP"/>
    <property type="match status" value="1"/>
</dbReference>
<feature type="transmembrane region" description="Helical" evidence="8">
    <location>
        <begin position="211"/>
        <end position="234"/>
    </location>
</feature>
<reference evidence="9 10" key="1">
    <citation type="submission" date="2019-09" db="EMBL/GenBank/DDBJ databases">
        <title>NBRP : Genome information of microbial organism related human and environment.</title>
        <authorList>
            <person name="Hattori M."/>
            <person name="Oshima K."/>
            <person name="Inaba H."/>
            <person name="Suda W."/>
            <person name="Sakamoto M."/>
            <person name="Iino T."/>
            <person name="Kitahara M."/>
            <person name="Oshida Y."/>
            <person name="Iida T."/>
            <person name="Kudo T."/>
            <person name="Itoh T."/>
            <person name="Ohkuma M."/>
        </authorList>
    </citation>
    <scope>NUCLEOTIDE SEQUENCE [LARGE SCALE GENOMIC DNA]</scope>
    <source>
        <strain evidence="9 10">Q-1</strain>
    </source>
</reference>
<dbReference type="InterPro" id="IPR000425">
    <property type="entry name" value="MIP"/>
</dbReference>
<evidence type="ECO:0000256" key="5">
    <source>
        <dbReference type="ARBA" id="ARBA00022989"/>
    </source>
</evidence>
<keyword evidence="5 8" id="KW-1133">Transmembrane helix</keyword>
<gene>
    <name evidence="9" type="primary">glpF</name>
    <name evidence="9" type="ORF">JCM17846_26140</name>
</gene>
<keyword evidence="10" id="KW-1185">Reference proteome</keyword>
<organism evidence="9 10">
    <name type="scientific">Iodidimonas nitroreducens</name>
    <dbReference type="NCBI Taxonomy" id="1236968"/>
    <lineage>
        <taxon>Bacteria</taxon>
        <taxon>Pseudomonadati</taxon>
        <taxon>Pseudomonadota</taxon>
        <taxon>Alphaproteobacteria</taxon>
        <taxon>Iodidimonadales</taxon>
        <taxon>Iodidimonadaceae</taxon>
        <taxon>Iodidimonas</taxon>
    </lineage>
</organism>
<feature type="transmembrane region" description="Helical" evidence="8">
    <location>
        <begin position="163"/>
        <end position="184"/>
    </location>
</feature>
<dbReference type="PANTHER" id="PTHR43829">
    <property type="entry name" value="AQUAPORIN OR AQUAGLYCEROPORIN RELATED"/>
    <property type="match status" value="1"/>
</dbReference>
<evidence type="ECO:0000256" key="6">
    <source>
        <dbReference type="ARBA" id="ARBA00023136"/>
    </source>
</evidence>
<dbReference type="NCBIfam" id="TIGR00861">
    <property type="entry name" value="MIP"/>
    <property type="match status" value="1"/>
</dbReference>
<dbReference type="PRINTS" id="PR02019">
    <property type="entry name" value="AQUAPORIN7"/>
</dbReference>
<evidence type="ECO:0000313" key="10">
    <source>
        <dbReference type="Proteomes" id="UP000324996"/>
    </source>
</evidence>
<dbReference type="SUPFAM" id="SSF81338">
    <property type="entry name" value="Aquaporin-like"/>
    <property type="match status" value="1"/>
</dbReference>
<evidence type="ECO:0000313" key="9">
    <source>
        <dbReference type="EMBL" id="GER04932.1"/>
    </source>
</evidence>
<keyword evidence="4 7" id="KW-0812">Transmembrane</keyword>
<keyword evidence="3 7" id="KW-0813">Transport</keyword>
<dbReference type="InterPro" id="IPR050363">
    <property type="entry name" value="MIP/Aquaporin"/>
</dbReference>
<feature type="transmembrane region" description="Helical" evidence="8">
    <location>
        <begin position="82"/>
        <end position="102"/>
    </location>
</feature>
<sequence length="269" mass="27774">MTPFLGELIGTMVLILFGGGVVGGVVLRHSKAEGAGWIVITAGWGMGVAVAVYMVGGISGAHINPAVTLGLAISNAFPWADVPLYIAGQLLGAFIGAVLVWLHYYPHWATTPDPEAKRAVFATAPAIAHGPANLLSEVLGSFILVLGVLAIGANTFTEGMLPLVVGLLVFAIGLSLGGTTGYAINPARDLGPRIAHALLPIPGKGPSDWRYAWVPVVGPCIGGLLGGIFYRTVFVAPNPLAIGGFLALLIVIAGFFALQSRKERAPKPE</sequence>
<dbReference type="Gene3D" id="1.20.1080.10">
    <property type="entry name" value="Glycerol uptake facilitator protein"/>
    <property type="match status" value="1"/>
</dbReference>
<accession>A0A5A7N9G7</accession>
<dbReference type="InterPro" id="IPR022357">
    <property type="entry name" value="MIP_CS"/>
</dbReference>
<keyword evidence="6 8" id="KW-0472">Membrane</keyword>
<comment type="caution">
    <text evidence="9">The sequence shown here is derived from an EMBL/GenBank/DDBJ whole genome shotgun (WGS) entry which is preliminary data.</text>
</comment>
<name>A0A5A7N9G7_9PROT</name>
<dbReference type="PANTHER" id="PTHR43829:SF9">
    <property type="entry name" value="AQUAPORIN-9"/>
    <property type="match status" value="1"/>
</dbReference>
<protein>
    <submittedName>
        <fullName evidence="9">Glycerol uptake facilitator protein</fullName>
    </submittedName>
</protein>
<comment type="subcellular location">
    <subcellularLocation>
        <location evidence="1">Membrane</location>
        <topology evidence="1">Multi-pass membrane protein</topology>
    </subcellularLocation>
</comment>
<feature type="transmembrane region" description="Helical" evidence="8">
    <location>
        <begin position="240"/>
        <end position="258"/>
    </location>
</feature>
<proteinExistence type="inferred from homology"/>
<evidence type="ECO:0000256" key="1">
    <source>
        <dbReference type="ARBA" id="ARBA00004141"/>
    </source>
</evidence>
<dbReference type="Proteomes" id="UP000324996">
    <property type="component" value="Unassembled WGS sequence"/>
</dbReference>
<dbReference type="Pfam" id="PF00230">
    <property type="entry name" value="MIP"/>
    <property type="match status" value="1"/>
</dbReference>
<dbReference type="PRINTS" id="PR00783">
    <property type="entry name" value="MINTRINSICP"/>
</dbReference>
<dbReference type="InterPro" id="IPR023271">
    <property type="entry name" value="Aquaporin-like"/>
</dbReference>
<dbReference type="RefSeq" id="WP_042084031.1">
    <property type="nucleotide sequence ID" value="NZ_BKCN01000015.1"/>
</dbReference>
<dbReference type="AlphaFoldDB" id="A0A5A7N9G7"/>
<evidence type="ECO:0000256" key="3">
    <source>
        <dbReference type="ARBA" id="ARBA00022448"/>
    </source>
</evidence>
<evidence type="ECO:0000256" key="4">
    <source>
        <dbReference type="ARBA" id="ARBA00022692"/>
    </source>
</evidence>
<dbReference type="EMBL" id="BKCN01000015">
    <property type="protein sequence ID" value="GER04932.1"/>
    <property type="molecule type" value="Genomic_DNA"/>
</dbReference>
<dbReference type="GO" id="GO:0005886">
    <property type="term" value="C:plasma membrane"/>
    <property type="evidence" value="ECO:0007669"/>
    <property type="project" value="TreeGrafter"/>
</dbReference>
<evidence type="ECO:0000256" key="2">
    <source>
        <dbReference type="ARBA" id="ARBA00006175"/>
    </source>
</evidence>
<comment type="similarity">
    <text evidence="2 7">Belongs to the MIP/aquaporin (TC 1.A.8) family.</text>
</comment>
<evidence type="ECO:0000256" key="8">
    <source>
        <dbReference type="SAM" id="Phobius"/>
    </source>
</evidence>
<dbReference type="GO" id="GO:0015254">
    <property type="term" value="F:glycerol channel activity"/>
    <property type="evidence" value="ECO:0007669"/>
    <property type="project" value="TreeGrafter"/>
</dbReference>